<comment type="subcellular location">
    <subcellularLocation>
        <location evidence="1">Cell membrane</location>
        <topology evidence="1">Multi-pass membrane protein</topology>
    </subcellularLocation>
</comment>
<evidence type="ECO:0000256" key="1">
    <source>
        <dbReference type="ARBA" id="ARBA00004651"/>
    </source>
</evidence>
<keyword evidence="3 6" id="KW-0812">Transmembrane</keyword>
<sequence length="803" mass="90737">MFRINLKIAFRNLVKNRVYAAINICGLAIGLTAFILLLLYINHENSYDRWSPELNRVYQLRERHDFFTPDNKQYWQEVNDSKVAALVRENIPQFKYVTKVDNTWGSGSSIKAGSSDPVMMDYIRDADSSFFKVFDYQFLQGDPVTALNQPNSIVLKQRTAIQLFGTDQVLGKEVKIVMWRTDKGTPMKITGIVAEPDMPESLLFDAIMHTGEKDKDPINYTNFCRVYALAGSDIDTAAVNALLQKTYVDFKKSSFVQRKISFTDVYKTGKTPGLKAIPLKEVHASPPFDISWTDQIKPVIALSVFLLLISVINFVNLATAQSAQRAREVGVRKVLGAFKKQLMVQFLLESAIQCLFALFLSIALVELLLPMFNTYFEINLSFWYSHQLLGILTQLAAVFITITLLAGLYPAVVLTNYQPVAVLKGNYQHGFKGVRLRNGLVILQFMIAVILMISIGVMKLQTSYMADKNLGYNKAQLININTNYDEGFVNHIRRLPGVQYVASTTQVMGNVFNMPEEISYQNQNYNMNTVTVTMDALPALGVEVVNGRMFSAKYGQDTVNTVVLNQTAANLLGKNIIAKSYDVKSENEKYTFQIVGIIKDYHNEGFDKAVLPTIYKVTMLGGTSSTNNLLVRFNTVNYQPVIKAIEKEWRALYPDFPMIYTSAEDTFQQQLKSSHRLVQMIFLFSIVSVALSLLGLFALSAFMAERKIKEIAIRKIMGATDFQVINMLNRSFLILVALANLVSWPIAYVLINKWLQGFAYRIDMPFMPFLMATFMSMIVSILTITIRARKAAVSNPVEALKYE</sequence>
<feature type="transmembrane region" description="Helical" evidence="6">
    <location>
        <begin position="732"/>
        <end position="751"/>
    </location>
</feature>
<keyword evidence="10" id="KW-1185">Reference proteome</keyword>
<feature type="domain" description="MacB-like periplasmic core" evidence="8">
    <location>
        <begin position="21"/>
        <end position="244"/>
    </location>
</feature>
<dbReference type="EMBL" id="SJSL01000003">
    <property type="protein sequence ID" value="TCD00455.1"/>
    <property type="molecule type" value="Genomic_DNA"/>
</dbReference>
<evidence type="ECO:0000256" key="4">
    <source>
        <dbReference type="ARBA" id="ARBA00022989"/>
    </source>
</evidence>
<dbReference type="Pfam" id="PF02687">
    <property type="entry name" value="FtsX"/>
    <property type="match status" value="2"/>
</dbReference>
<feature type="domain" description="MacB-like periplasmic core" evidence="8">
    <location>
        <begin position="447"/>
        <end position="646"/>
    </location>
</feature>
<dbReference type="InterPro" id="IPR050250">
    <property type="entry name" value="Macrolide_Exporter_MacB"/>
</dbReference>
<dbReference type="GO" id="GO:0005886">
    <property type="term" value="C:plasma membrane"/>
    <property type="evidence" value="ECO:0007669"/>
    <property type="project" value="UniProtKB-SubCell"/>
</dbReference>
<evidence type="ECO:0000256" key="3">
    <source>
        <dbReference type="ARBA" id="ARBA00022692"/>
    </source>
</evidence>
<evidence type="ECO:0000259" key="7">
    <source>
        <dbReference type="Pfam" id="PF02687"/>
    </source>
</evidence>
<evidence type="ECO:0000256" key="6">
    <source>
        <dbReference type="SAM" id="Phobius"/>
    </source>
</evidence>
<dbReference type="InterPro" id="IPR025857">
    <property type="entry name" value="MacB_PCD"/>
</dbReference>
<dbReference type="OrthoDB" id="1451596at2"/>
<feature type="transmembrane region" description="Helical" evidence="6">
    <location>
        <begin position="438"/>
        <end position="458"/>
    </location>
</feature>
<dbReference type="RefSeq" id="WP_131596804.1">
    <property type="nucleotide sequence ID" value="NZ_SJSL01000003.1"/>
</dbReference>
<evidence type="ECO:0000256" key="5">
    <source>
        <dbReference type="ARBA" id="ARBA00023136"/>
    </source>
</evidence>
<evidence type="ECO:0000259" key="8">
    <source>
        <dbReference type="Pfam" id="PF12704"/>
    </source>
</evidence>
<proteinExistence type="predicted"/>
<evidence type="ECO:0000313" key="9">
    <source>
        <dbReference type="EMBL" id="TCD00455.1"/>
    </source>
</evidence>
<dbReference type="PANTHER" id="PTHR30572:SF18">
    <property type="entry name" value="ABC-TYPE MACROLIDE FAMILY EXPORT SYSTEM PERMEASE COMPONENT 2"/>
    <property type="match status" value="1"/>
</dbReference>
<protein>
    <submittedName>
        <fullName evidence="9">FtsX-like permease family protein</fullName>
    </submittedName>
</protein>
<dbReference type="AlphaFoldDB" id="A0A4R0NMW1"/>
<dbReference type="PANTHER" id="PTHR30572">
    <property type="entry name" value="MEMBRANE COMPONENT OF TRANSPORTER-RELATED"/>
    <property type="match status" value="1"/>
</dbReference>
<organism evidence="9 10">
    <name type="scientific">Pedobacter psychroterrae</name>
    <dbReference type="NCBI Taxonomy" id="2530453"/>
    <lineage>
        <taxon>Bacteria</taxon>
        <taxon>Pseudomonadati</taxon>
        <taxon>Bacteroidota</taxon>
        <taxon>Sphingobacteriia</taxon>
        <taxon>Sphingobacteriales</taxon>
        <taxon>Sphingobacteriaceae</taxon>
        <taxon>Pedobacter</taxon>
    </lineage>
</organism>
<keyword evidence="4 6" id="KW-1133">Transmembrane helix</keyword>
<accession>A0A4R0NMW1</accession>
<feature type="domain" description="ABC3 transporter permease C-terminal" evidence="7">
    <location>
        <begin position="683"/>
        <end position="795"/>
    </location>
</feature>
<evidence type="ECO:0000256" key="2">
    <source>
        <dbReference type="ARBA" id="ARBA00022475"/>
    </source>
</evidence>
<dbReference type="InterPro" id="IPR003838">
    <property type="entry name" value="ABC3_permease_C"/>
</dbReference>
<name>A0A4R0NMW1_9SPHI</name>
<dbReference type="Proteomes" id="UP000293347">
    <property type="component" value="Unassembled WGS sequence"/>
</dbReference>
<feature type="domain" description="ABC3 transporter permease C-terminal" evidence="7">
    <location>
        <begin position="301"/>
        <end position="419"/>
    </location>
</feature>
<reference evidence="9 10" key="1">
    <citation type="submission" date="2019-02" db="EMBL/GenBank/DDBJ databases">
        <title>Pedobacter sp. RP-1-14 sp. nov., isolated from Arctic soil.</title>
        <authorList>
            <person name="Dahal R.H."/>
        </authorList>
    </citation>
    <scope>NUCLEOTIDE SEQUENCE [LARGE SCALE GENOMIC DNA]</scope>
    <source>
        <strain evidence="9 10">RP-1-14</strain>
    </source>
</reference>
<dbReference type="Pfam" id="PF12704">
    <property type="entry name" value="MacB_PCD"/>
    <property type="match status" value="2"/>
</dbReference>
<feature type="transmembrane region" description="Helical" evidence="6">
    <location>
        <begin position="346"/>
        <end position="369"/>
    </location>
</feature>
<feature type="transmembrane region" description="Helical" evidence="6">
    <location>
        <begin position="766"/>
        <end position="786"/>
    </location>
</feature>
<evidence type="ECO:0000313" key="10">
    <source>
        <dbReference type="Proteomes" id="UP000293347"/>
    </source>
</evidence>
<feature type="transmembrane region" description="Helical" evidence="6">
    <location>
        <begin position="299"/>
        <end position="318"/>
    </location>
</feature>
<comment type="caution">
    <text evidence="9">The sequence shown here is derived from an EMBL/GenBank/DDBJ whole genome shotgun (WGS) entry which is preliminary data.</text>
</comment>
<feature type="transmembrane region" description="Helical" evidence="6">
    <location>
        <begin position="680"/>
        <end position="704"/>
    </location>
</feature>
<feature type="transmembrane region" description="Helical" evidence="6">
    <location>
        <begin position="20"/>
        <end position="41"/>
    </location>
</feature>
<keyword evidence="5 6" id="KW-0472">Membrane</keyword>
<keyword evidence="2" id="KW-1003">Cell membrane</keyword>
<dbReference type="GO" id="GO:0022857">
    <property type="term" value="F:transmembrane transporter activity"/>
    <property type="evidence" value="ECO:0007669"/>
    <property type="project" value="TreeGrafter"/>
</dbReference>
<feature type="transmembrane region" description="Helical" evidence="6">
    <location>
        <begin position="389"/>
        <end position="417"/>
    </location>
</feature>
<gene>
    <name evidence="9" type="ORF">EZ437_14625</name>
</gene>